<proteinExistence type="predicted"/>
<dbReference type="PANTHER" id="PTHR33840:SF1">
    <property type="entry name" value="TLE1 PHOSPHOLIPASE DOMAIN-CONTAINING PROTEIN"/>
    <property type="match status" value="1"/>
</dbReference>
<keyword evidence="3" id="KW-1185">Reference proteome</keyword>
<organism evidence="2 3">
    <name type="scientific">Neolentinus lepideus HHB14362 ss-1</name>
    <dbReference type="NCBI Taxonomy" id="1314782"/>
    <lineage>
        <taxon>Eukaryota</taxon>
        <taxon>Fungi</taxon>
        <taxon>Dikarya</taxon>
        <taxon>Basidiomycota</taxon>
        <taxon>Agaricomycotina</taxon>
        <taxon>Agaricomycetes</taxon>
        <taxon>Gloeophyllales</taxon>
        <taxon>Gloeophyllaceae</taxon>
        <taxon>Neolentinus</taxon>
    </lineage>
</organism>
<sequence length="456" mass="51238">MSIIPNSNVDQVWDAERSLSPRRNHTQPGTSRPNRIKKRIIVCCDGTWQDGLIVKQRSQYTNVLRLARTINHQDEREPFKPPIPQIVFYQSGIGSAKNWYAEFVEGPLGSSLGDKVQEAYAFIAHNYQPGDEIYLFGFSRGAYTARMVAALIGEIGVLDRMDMDWFAVLFTAYQKRSKTQDPEERAQCDAYLAKEGARGKRRADSDRDTFSIKCIGVFDTVGSVGLPEELTVKSKEVKEAYGFPDRKLGEHIERAYQALALNETRADFNCSEFEQTDGGRRKKQVLKQCWFTGSHSDIGGGWVDHDLSDLTLTWMAANIEDTLSLDTKYLKGLPAPVEPWGQLQPHDPTQGIFMLADRIQRQYPTSTNDITHEYIHSSVLEQKTILPALRNDIELNPALIPPLMPLEEEMKVSWPYKPGKHPAQAGTQAIQSPATGSSVLVEVLQKGKEILNSASH</sequence>
<dbReference type="Proteomes" id="UP000076761">
    <property type="component" value="Unassembled WGS sequence"/>
</dbReference>
<gene>
    <name evidence="2" type="ORF">NEOLEDRAFT_1053819</name>
</gene>
<accession>A0A165W1Q2</accession>
<dbReference type="PANTHER" id="PTHR33840">
    <property type="match status" value="1"/>
</dbReference>
<feature type="domain" description="T6SS Phospholipase effector Tle1-like catalytic" evidence="1">
    <location>
        <begin position="38"/>
        <end position="317"/>
    </location>
</feature>
<dbReference type="InParanoid" id="A0A165W1Q2"/>
<evidence type="ECO:0000313" key="3">
    <source>
        <dbReference type="Proteomes" id="UP000076761"/>
    </source>
</evidence>
<reference evidence="2 3" key="1">
    <citation type="journal article" date="2016" name="Mol. Biol. Evol.">
        <title>Comparative Genomics of Early-Diverging Mushroom-Forming Fungi Provides Insights into the Origins of Lignocellulose Decay Capabilities.</title>
        <authorList>
            <person name="Nagy L.G."/>
            <person name="Riley R."/>
            <person name="Tritt A."/>
            <person name="Adam C."/>
            <person name="Daum C."/>
            <person name="Floudas D."/>
            <person name="Sun H."/>
            <person name="Yadav J.S."/>
            <person name="Pangilinan J."/>
            <person name="Larsson K.H."/>
            <person name="Matsuura K."/>
            <person name="Barry K."/>
            <person name="Labutti K."/>
            <person name="Kuo R."/>
            <person name="Ohm R.A."/>
            <person name="Bhattacharya S.S."/>
            <person name="Shirouzu T."/>
            <person name="Yoshinaga Y."/>
            <person name="Martin F.M."/>
            <person name="Grigoriev I.V."/>
            <person name="Hibbett D.S."/>
        </authorList>
    </citation>
    <scope>NUCLEOTIDE SEQUENCE [LARGE SCALE GENOMIC DNA]</scope>
    <source>
        <strain evidence="2 3">HHB14362 ss-1</strain>
    </source>
</reference>
<evidence type="ECO:0000313" key="2">
    <source>
        <dbReference type="EMBL" id="KZT30531.1"/>
    </source>
</evidence>
<name>A0A165W1Q2_9AGAM</name>
<protein>
    <recommendedName>
        <fullName evidence="1">T6SS Phospholipase effector Tle1-like catalytic domain-containing protein</fullName>
    </recommendedName>
</protein>
<dbReference type="STRING" id="1314782.A0A165W1Q2"/>
<dbReference type="InterPro" id="IPR029058">
    <property type="entry name" value="AB_hydrolase_fold"/>
</dbReference>
<dbReference type="InterPro" id="IPR018712">
    <property type="entry name" value="Tle1-like_cat"/>
</dbReference>
<dbReference type="OrthoDB" id="3057168at2759"/>
<dbReference type="AlphaFoldDB" id="A0A165W1Q2"/>
<evidence type="ECO:0000259" key="1">
    <source>
        <dbReference type="Pfam" id="PF09994"/>
    </source>
</evidence>
<dbReference type="SUPFAM" id="SSF53474">
    <property type="entry name" value="alpha/beta-Hydrolases"/>
    <property type="match status" value="1"/>
</dbReference>
<dbReference type="Pfam" id="PF09994">
    <property type="entry name" value="T6SS_Tle1-like_cat"/>
    <property type="match status" value="1"/>
</dbReference>
<dbReference type="EMBL" id="KV425551">
    <property type="protein sequence ID" value="KZT30531.1"/>
    <property type="molecule type" value="Genomic_DNA"/>
</dbReference>